<dbReference type="Pfam" id="PF06325">
    <property type="entry name" value="PrmA"/>
    <property type="match status" value="1"/>
</dbReference>
<accession>A0AAW1QCY8</accession>
<keyword evidence="7 13" id="KW-0949">S-adenosyl-L-methionine</keyword>
<dbReference type="InterPro" id="IPR029063">
    <property type="entry name" value="SAM-dependent_MTases_sf"/>
</dbReference>
<feature type="domain" description="Protein arginine N-methyltransferase" evidence="14">
    <location>
        <begin position="277"/>
        <end position="437"/>
    </location>
</feature>
<evidence type="ECO:0000313" key="15">
    <source>
        <dbReference type="EMBL" id="KAK9819074.1"/>
    </source>
</evidence>
<dbReference type="GO" id="GO:0035242">
    <property type="term" value="F:protein-arginine omega-N asymmetric methyltransferase activity"/>
    <property type="evidence" value="ECO:0007669"/>
    <property type="project" value="UniProtKB-EC"/>
</dbReference>
<dbReference type="Gene3D" id="2.70.160.11">
    <property type="entry name" value="Hnrnp arginine n-methyltransferase1"/>
    <property type="match status" value="1"/>
</dbReference>
<dbReference type="FunFam" id="3.40.50.150:FF:000052">
    <property type="entry name" value="Probable histone-arginine methyltransferase CARM1"/>
    <property type="match status" value="1"/>
</dbReference>
<evidence type="ECO:0000256" key="13">
    <source>
        <dbReference type="PROSITE-ProRule" id="PRU01015"/>
    </source>
</evidence>
<evidence type="ECO:0000256" key="7">
    <source>
        <dbReference type="ARBA" id="ARBA00022691"/>
    </source>
</evidence>
<dbReference type="CDD" id="cd02440">
    <property type="entry name" value="AdoMet_MTases"/>
    <property type="match status" value="1"/>
</dbReference>
<dbReference type="InterPro" id="IPR025799">
    <property type="entry name" value="Arg_MeTrfase"/>
</dbReference>
<dbReference type="PROSITE" id="PS51678">
    <property type="entry name" value="SAM_MT_PRMT"/>
    <property type="match status" value="1"/>
</dbReference>
<dbReference type="GO" id="GO:0005634">
    <property type="term" value="C:nucleus"/>
    <property type="evidence" value="ECO:0007669"/>
    <property type="project" value="UniProtKB-SubCell"/>
</dbReference>
<gene>
    <name evidence="15" type="ORF">WJX81_000974</name>
</gene>
<keyword evidence="8" id="KW-0156">Chromatin regulator</keyword>
<protein>
    <recommendedName>
        <fullName evidence="3">type I protein arginine methyltransferase</fullName>
        <ecNumber evidence="3">2.1.1.319</ecNumber>
    </recommendedName>
</protein>
<keyword evidence="6 13" id="KW-0808">Transferase</keyword>
<reference evidence="15 16" key="1">
    <citation type="journal article" date="2024" name="Nat. Commun.">
        <title>Phylogenomics reveals the evolutionary origins of lichenization in chlorophyte algae.</title>
        <authorList>
            <person name="Puginier C."/>
            <person name="Libourel C."/>
            <person name="Otte J."/>
            <person name="Skaloud P."/>
            <person name="Haon M."/>
            <person name="Grisel S."/>
            <person name="Petersen M."/>
            <person name="Berrin J.G."/>
            <person name="Delaux P.M."/>
            <person name="Dal Grande F."/>
            <person name="Keller J."/>
        </authorList>
    </citation>
    <scope>NUCLEOTIDE SEQUENCE [LARGE SCALE GENOMIC DNA]</scope>
    <source>
        <strain evidence="15 16">SAG 245.80</strain>
    </source>
</reference>
<keyword evidence="11" id="KW-0539">Nucleus</keyword>
<keyword evidence="16" id="KW-1185">Reference proteome</keyword>
<evidence type="ECO:0000256" key="6">
    <source>
        <dbReference type="ARBA" id="ARBA00022679"/>
    </source>
</evidence>
<evidence type="ECO:0000256" key="4">
    <source>
        <dbReference type="ARBA" id="ARBA00022490"/>
    </source>
</evidence>
<dbReference type="Proteomes" id="UP001445335">
    <property type="component" value="Unassembled WGS sequence"/>
</dbReference>
<keyword evidence="5 13" id="KW-0489">Methyltransferase</keyword>
<keyword evidence="9" id="KW-0805">Transcription regulation</keyword>
<comment type="catalytic activity">
    <reaction evidence="12">
        <text>L-arginyl-[protein] + 2 S-adenosyl-L-methionine = N(omega),N(omega)-dimethyl-L-arginyl-[protein] + 2 S-adenosyl-L-homocysteine + 2 H(+)</text>
        <dbReference type="Rhea" id="RHEA:48096"/>
        <dbReference type="Rhea" id="RHEA-COMP:10532"/>
        <dbReference type="Rhea" id="RHEA-COMP:11991"/>
        <dbReference type="ChEBI" id="CHEBI:15378"/>
        <dbReference type="ChEBI" id="CHEBI:29965"/>
        <dbReference type="ChEBI" id="CHEBI:57856"/>
        <dbReference type="ChEBI" id="CHEBI:59789"/>
        <dbReference type="ChEBI" id="CHEBI:61897"/>
        <dbReference type="EC" id="2.1.1.319"/>
    </reaction>
</comment>
<dbReference type="Gene3D" id="3.40.50.150">
    <property type="entry name" value="Vaccinia Virus protein VP39"/>
    <property type="match status" value="1"/>
</dbReference>
<evidence type="ECO:0000256" key="9">
    <source>
        <dbReference type="ARBA" id="ARBA00023015"/>
    </source>
</evidence>
<evidence type="ECO:0000256" key="3">
    <source>
        <dbReference type="ARBA" id="ARBA00011925"/>
    </source>
</evidence>
<evidence type="ECO:0000313" key="16">
    <source>
        <dbReference type="Proteomes" id="UP001445335"/>
    </source>
</evidence>
<name>A0AAW1QCY8_9CHLO</name>
<dbReference type="GO" id="GO:0070611">
    <property type="term" value="F:histone H3R2 methyltransferase activity"/>
    <property type="evidence" value="ECO:0007669"/>
    <property type="project" value="TreeGrafter"/>
</dbReference>
<comment type="caution">
    <text evidence="15">The sequence shown here is derived from an EMBL/GenBank/DDBJ whole genome shotgun (WGS) entry which is preliminary data.</text>
</comment>
<evidence type="ECO:0000256" key="8">
    <source>
        <dbReference type="ARBA" id="ARBA00022853"/>
    </source>
</evidence>
<dbReference type="GO" id="GO:0032259">
    <property type="term" value="P:methylation"/>
    <property type="evidence" value="ECO:0007669"/>
    <property type="project" value="UniProtKB-KW"/>
</dbReference>
<dbReference type="InterPro" id="IPR055135">
    <property type="entry name" value="PRMT_dom"/>
</dbReference>
<organism evidence="15 16">
    <name type="scientific">Elliptochloris bilobata</name>
    <dbReference type="NCBI Taxonomy" id="381761"/>
    <lineage>
        <taxon>Eukaryota</taxon>
        <taxon>Viridiplantae</taxon>
        <taxon>Chlorophyta</taxon>
        <taxon>core chlorophytes</taxon>
        <taxon>Trebouxiophyceae</taxon>
        <taxon>Trebouxiophyceae incertae sedis</taxon>
        <taxon>Elliptochloris clade</taxon>
        <taxon>Elliptochloris</taxon>
    </lineage>
</organism>
<dbReference type="PANTHER" id="PTHR11006:SF10">
    <property type="entry name" value="HISTONE-ARGININE METHYLTRANSFERASE CARMER-RELATED"/>
    <property type="match status" value="1"/>
</dbReference>
<dbReference type="Pfam" id="PF22528">
    <property type="entry name" value="PRMT_C"/>
    <property type="match status" value="1"/>
</dbReference>
<dbReference type="EMBL" id="JALJOU010000131">
    <property type="protein sequence ID" value="KAK9819074.1"/>
    <property type="molecule type" value="Genomic_DNA"/>
</dbReference>
<evidence type="ECO:0000259" key="14">
    <source>
        <dbReference type="Pfam" id="PF22528"/>
    </source>
</evidence>
<sequence>MTSDQYASAHNVLITEIGDGDGLSWDDATPGQLHLLSRGGGMLLQATTSGRQEATFQCQLTAETVFRATDSLFLLKVPATASGHQGTYGLRCSGSDTAGALAAAVERGLEQRRDTGSEFSQKTDEGSADLYFRYYGLLQHQQNMLQDYVRTGTYYAAILENRADFEGKVVGDIGAGSGILSFFAAQAGARKVYAVEASAMADYCVMLKDANPALGRRIEVVRGRVEEVALPERCDVLVSEPMGTLLVNERMLETFLFARDHLLKPGGRMFPQVGRIHCAVFSDAALFAEVASKAAFWQQDNYYGVDLTRLLQPAVDDYFAQVVVDAIDPGCLVSDCNSKLFDFGSATSADLENIVIPLRLQAARHCHVHGLACWFDVLFDGTTSQRWLSTAPGLPTTHWFQLRCLLGQPLTVAAGGVVTGELRLAAHKRQSYDVHLTLTAPPLSAGGAPQTARSKLDLKEPYYRQLCAWNFQQSAIPAPQQAAAWAHANGNANANGAGHANGHASS</sequence>
<proteinExistence type="predicted"/>
<comment type="subcellular location">
    <subcellularLocation>
        <location evidence="2">Cytoplasm</location>
    </subcellularLocation>
    <subcellularLocation>
        <location evidence="1">Nucleus</location>
    </subcellularLocation>
</comment>
<evidence type="ECO:0000256" key="2">
    <source>
        <dbReference type="ARBA" id="ARBA00004496"/>
    </source>
</evidence>
<keyword evidence="4" id="KW-0963">Cytoplasm</keyword>
<evidence type="ECO:0000256" key="5">
    <source>
        <dbReference type="ARBA" id="ARBA00022603"/>
    </source>
</evidence>
<dbReference type="SUPFAM" id="SSF53335">
    <property type="entry name" value="S-adenosyl-L-methionine-dependent methyltransferases"/>
    <property type="match status" value="1"/>
</dbReference>
<dbReference type="EC" id="2.1.1.319" evidence="3"/>
<dbReference type="AlphaFoldDB" id="A0AAW1QCY8"/>
<keyword evidence="10" id="KW-0804">Transcription</keyword>
<dbReference type="GO" id="GO:0035241">
    <property type="term" value="F:protein-arginine omega-N monomethyltransferase activity"/>
    <property type="evidence" value="ECO:0007669"/>
    <property type="project" value="UniProtKB-ARBA"/>
</dbReference>
<dbReference type="PANTHER" id="PTHR11006">
    <property type="entry name" value="PROTEIN ARGININE N-METHYLTRANSFERASE"/>
    <property type="match status" value="1"/>
</dbReference>
<evidence type="ECO:0000256" key="10">
    <source>
        <dbReference type="ARBA" id="ARBA00023163"/>
    </source>
</evidence>
<evidence type="ECO:0000256" key="11">
    <source>
        <dbReference type="ARBA" id="ARBA00023242"/>
    </source>
</evidence>
<dbReference type="GO" id="GO:0005737">
    <property type="term" value="C:cytoplasm"/>
    <property type="evidence" value="ECO:0007669"/>
    <property type="project" value="UniProtKB-SubCell"/>
</dbReference>
<evidence type="ECO:0000256" key="12">
    <source>
        <dbReference type="ARBA" id="ARBA00049086"/>
    </source>
</evidence>
<evidence type="ECO:0000256" key="1">
    <source>
        <dbReference type="ARBA" id="ARBA00004123"/>
    </source>
</evidence>